<comment type="caution">
    <text evidence="2">The sequence shown here is derived from an EMBL/GenBank/DDBJ whole genome shotgun (WGS) entry which is preliminary data.</text>
</comment>
<protein>
    <submittedName>
        <fullName evidence="2">Uncharacterized protein</fullName>
    </submittedName>
</protein>
<dbReference type="RefSeq" id="WP_345645422.1">
    <property type="nucleotide sequence ID" value="NZ_BAABLY010000031.1"/>
</dbReference>
<keyword evidence="3" id="KW-1185">Reference proteome</keyword>
<sequence length="139" mass="15050">MNTRGATAQAKTQARKAAQDLLQARMRPIIKLAELGVEVDNARAEFDAARERWRTKQEAYADGYRDARDAGWSPAELEEIGCGTQPAGAALRTTPRRTDHDGSTSSATPTDRDDDYSAHDSAAPTPEPTDLDAAHTQPS</sequence>
<name>A0ABV1K2B3_9PSEU</name>
<proteinExistence type="predicted"/>
<dbReference type="Proteomes" id="UP001464923">
    <property type="component" value="Unassembled WGS sequence"/>
</dbReference>
<accession>A0ABV1K2B3</accession>
<reference evidence="2 3" key="1">
    <citation type="submission" date="2024-03" db="EMBL/GenBank/DDBJ databases">
        <title>Draft genome sequence of Pseudonocardia tropica JCM 19149.</title>
        <authorList>
            <person name="Butdee W."/>
            <person name="Duangmal K."/>
        </authorList>
    </citation>
    <scope>NUCLEOTIDE SEQUENCE [LARGE SCALE GENOMIC DNA]</scope>
    <source>
        <strain evidence="2 3">JCM 19149</strain>
    </source>
</reference>
<feature type="region of interest" description="Disordered" evidence="1">
    <location>
        <begin position="76"/>
        <end position="139"/>
    </location>
</feature>
<dbReference type="EMBL" id="JBEDNP010000035">
    <property type="protein sequence ID" value="MEQ3542376.1"/>
    <property type="molecule type" value="Genomic_DNA"/>
</dbReference>
<evidence type="ECO:0000256" key="1">
    <source>
        <dbReference type="SAM" id="MobiDB-lite"/>
    </source>
</evidence>
<evidence type="ECO:0000313" key="2">
    <source>
        <dbReference type="EMBL" id="MEQ3542376.1"/>
    </source>
</evidence>
<gene>
    <name evidence="2" type="ORF">WHI96_26560</name>
</gene>
<organism evidence="2 3">
    <name type="scientific">Pseudonocardia tropica</name>
    <dbReference type="NCBI Taxonomy" id="681289"/>
    <lineage>
        <taxon>Bacteria</taxon>
        <taxon>Bacillati</taxon>
        <taxon>Actinomycetota</taxon>
        <taxon>Actinomycetes</taxon>
        <taxon>Pseudonocardiales</taxon>
        <taxon>Pseudonocardiaceae</taxon>
        <taxon>Pseudonocardia</taxon>
    </lineage>
</organism>
<evidence type="ECO:0000313" key="3">
    <source>
        <dbReference type="Proteomes" id="UP001464923"/>
    </source>
</evidence>